<gene>
    <name evidence="4" type="ORF">HKN21_01085</name>
</gene>
<evidence type="ECO:0000256" key="3">
    <source>
        <dbReference type="PROSITE-ProRule" id="PRU00339"/>
    </source>
</evidence>
<dbReference type="SUPFAM" id="SSF48452">
    <property type="entry name" value="TPR-like"/>
    <property type="match status" value="1"/>
</dbReference>
<dbReference type="InterPro" id="IPR051685">
    <property type="entry name" value="Ycf3/AcsC/BcsC/TPR_MFPF"/>
</dbReference>
<dbReference type="InterPro" id="IPR011990">
    <property type="entry name" value="TPR-like_helical_dom_sf"/>
</dbReference>
<comment type="caution">
    <text evidence="4">The sequence shown here is derived from an EMBL/GenBank/DDBJ whole genome shotgun (WGS) entry which is preliminary data.</text>
</comment>
<dbReference type="Pfam" id="PF14559">
    <property type="entry name" value="TPR_19"/>
    <property type="match status" value="1"/>
</dbReference>
<dbReference type="PANTHER" id="PTHR44943:SF4">
    <property type="entry name" value="TPR REPEAT-CONTAINING PROTEIN MJ0798"/>
    <property type="match status" value="1"/>
</dbReference>
<feature type="repeat" description="TPR" evidence="3">
    <location>
        <begin position="92"/>
        <end position="125"/>
    </location>
</feature>
<dbReference type="PANTHER" id="PTHR44943">
    <property type="entry name" value="CELLULOSE SYNTHASE OPERON PROTEIN C"/>
    <property type="match status" value="1"/>
</dbReference>
<dbReference type="InterPro" id="IPR019734">
    <property type="entry name" value="TPR_rpt"/>
</dbReference>
<reference evidence="4 5" key="1">
    <citation type="submission" date="2020-03" db="EMBL/GenBank/DDBJ databases">
        <title>Metabolic flexibility allows generalist bacteria to become dominant in a frequently disturbed ecosystem.</title>
        <authorList>
            <person name="Chen Y.-J."/>
            <person name="Leung P.M."/>
            <person name="Bay S.K."/>
            <person name="Hugenholtz P."/>
            <person name="Kessler A.J."/>
            <person name="Shelley G."/>
            <person name="Waite D.W."/>
            <person name="Cook P.L."/>
            <person name="Greening C."/>
        </authorList>
    </citation>
    <scope>NUCLEOTIDE SEQUENCE [LARGE SCALE GENOMIC DNA]</scope>
    <source>
        <strain evidence="4">SS_bin_28</strain>
    </source>
</reference>
<evidence type="ECO:0000256" key="2">
    <source>
        <dbReference type="ARBA" id="ARBA00022803"/>
    </source>
</evidence>
<protein>
    <submittedName>
        <fullName evidence="4">Tetratricopeptide repeat protein</fullName>
    </submittedName>
</protein>
<dbReference type="Proteomes" id="UP000547674">
    <property type="component" value="Unassembled WGS sequence"/>
</dbReference>
<dbReference type="Pfam" id="PF13432">
    <property type="entry name" value="TPR_16"/>
    <property type="match status" value="1"/>
</dbReference>
<dbReference type="EMBL" id="JABDJR010000036">
    <property type="protein sequence ID" value="NNF05330.1"/>
    <property type="molecule type" value="Genomic_DNA"/>
</dbReference>
<feature type="repeat" description="TPR" evidence="3">
    <location>
        <begin position="58"/>
        <end position="91"/>
    </location>
</feature>
<evidence type="ECO:0000313" key="4">
    <source>
        <dbReference type="EMBL" id="NNF05330.1"/>
    </source>
</evidence>
<feature type="repeat" description="TPR" evidence="3">
    <location>
        <begin position="255"/>
        <end position="288"/>
    </location>
</feature>
<keyword evidence="2 3" id="KW-0802">TPR repeat</keyword>
<name>A0A7Y2H0T3_UNCEI</name>
<keyword evidence="1" id="KW-0677">Repeat</keyword>
<feature type="repeat" description="TPR" evidence="3">
    <location>
        <begin position="221"/>
        <end position="254"/>
    </location>
</feature>
<organism evidence="4 5">
    <name type="scientific">Eiseniibacteriota bacterium</name>
    <dbReference type="NCBI Taxonomy" id="2212470"/>
    <lineage>
        <taxon>Bacteria</taxon>
        <taxon>Candidatus Eiseniibacteriota</taxon>
    </lineage>
</organism>
<dbReference type="Gene3D" id="1.25.40.10">
    <property type="entry name" value="Tetratricopeptide repeat domain"/>
    <property type="match status" value="2"/>
</dbReference>
<dbReference type="SMART" id="SM00028">
    <property type="entry name" value="TPR"/>
    <property type="match status" value="6"/>
</dbReference>
<evidence type="ECO:0000256" key="1">
    <source>
        <dbReference type="ARBA" id="ARBA00022737"/>
    </source>
</evidence>
<dbReference type="PROSITE" id="PS50005">
    <property type="entry name" value="TPR"/>
    <property type="match status" value="4"/>
</dbReference>
<proteinExistence type="predicted"/>
<sequence length="298" mass="33342">MSLFKKLFGRWGNSHYARGMMHFNRQEYALAAEAFEQLVAEVNDPSNPDVGLATFYAAEAHIKLGLSYFKDCEYSSARREFEAALGVEASFPDVHFYLGAIAEEEGRYEDAWASLQQALELNNHYNDALAYQAIVAFRMDNEEEARKLLTALGGGDFALPKAFNPDSPIESKVIEGLRDLLHARAAGNQLLASAIEFVNQGNLIEAAQSLRMALAQNRDYPELHCRLGEVRMAMGQYPEAVLCFEEALGLNPRYEEALMGMAEVLIQDGREREAKPYVDRILEISPDHPWASQWIGAA</sequence>
<evidence type="ECO:0000313" key="5">
    <source>
        <dbReference type="Proteomes" id="UP000547674"/>
    </source>
</evidence>
<accession>A0A7Y2H0T3</accession>
<dbReference type="AlphaFoldDB" id="A0A7Y2H0T3"/>